<dbReference type="Gene3D" id="3.30.2010.10">
    <property type="entry name" value="Metalloproteases ('zincins'), catalytic domain"/>
    <property type="match status" value="1"/>
</dbReference>
<proteinExistence type="predicted"/>
<gene>
    <name evidence="10" type="ORF">DFR34_103172</name>
</gene>
<keyword evidence="6" id="KW-0482">Metalloprotease</keyword>
<evidence type="ECO:0000256" key="8">
    <source>
        <dbReference type="SAM" id="SignalP"/>
    </source>
</evidence>
<dbReference type="InterPro" id="IPR019734">
    <property type="entry name" value="TPR_rpt"/>
</dbReference>
<dbReference type="GO" id="GO:0051603">
    <property type="term" value="P:proteolysis involved in protein catabolic process"/>
    <property type="evidence" value="ECO:0007669"/>
    <property type="project" value="TreeGrafter"/>
</dbReference>
<name>A0A318KSU9_9NEIS</name>
<dbReference type="PANTHER" id="PTHR22726:SF1">
    <property type="entry name" value="METALLOENDOPEPTIDASE OMA1, MITOCHONDRIAL"/>
    <property type="match status" value="1"/>
</dbReference>
<dbReference type="SMART" id="SM00028">
    <property type="entry name" value="TPR"/>
    <property type="match status" value="3"/>
</dbReference>
<keyword evidence="5" id="KW-0862">Zinc</keyword>
<keyword evidence="2 10" id="KW-0645">Protease</keyword>
<dbReference type="CDD" id="cd07333">
    <property type="entry name" value="M48C_bepA_like"/>
    <property type="match status" value="1"/>
</dbReference>
<feature type="chain" id="PRO_5016322276" evidence="8">
    <location>
        <begin position="29"/>
        <end position="513"/>
    </location>
</feature>
<dbReference type="Gene3D" id="1.25.40.10">
    <property type="entry name" value="Tetratricopeptide repeat domain"/>
    <property type="match status" value="1"/>
</dbReference>
<evidence type="ECO:0000313" key="10">
    <source>
        <dbReference type="EMBL" id="PXX80829.1"/>
    </source>
</evidence>
<dbReference type="SUPFAM" id="SSF48452">
    <property type="entry name" value="TPR-like"/>
    <property type="match status" value="1"/>
</dbReference>
<dbReference type="GO" id="GO:0046872">
    <property type="term" value="F:metal ion binding"/>
    <property type="evidence" value="ECO:0007669"/>
    <property type="project" value="UniProtKB-KW"/>
</dbReference>
<dbReference type="InterPro" id="IPR051156">
    <property type="entry name" value="Mito/Outer_Membr_Metalloprot"/>
</dbReference>
<evidence type="ECO:0000256" key="2">
    <source>
        <dbReference type="ARBA" id="ARBA00022670"/>
    </source>
</evidence>
<evidence type="ECO:0000313" key="11">
    <source>
        <dbReference type="Proteomes" id="UP000247555"/>
    </source>
</evidence>
<protein>
    <submittedName>
        <fullName evidence="10">Putative Zn-dependent protease</fullName>
    </submittedName>
</protein>
<evidence type="ECO:0000259" key="9">
    <source>
        <dbReference type="Pfam" id="PF01435"/>
    </source>
</evidence>
<evidence type="ECO:0000256" key="5">
    <source>
        <dbReference type="ARBA" id="ARBA00022833"/>
    </source>
</evidence>
<accession>A0A318KSU9</accession>
<feature type="signal peptide" evidence="8">
    <location>
        <begin position="1"/>
        <end position="28"/>
    </location>
</feature>
<comment type="caution">
    <text evidence="10">The sequence shown here is derived from an EMBL/GenBank/DDBJ whole genome shotgun (WGS) entry which is preliminary data.</text>
</comment>
<dbReference type="AlphaFoldDB" id="A0A318KSU9"/>
<dbReference type="Proteomes" id="UP000247555">
    <property type="component" value="Unassembled WGS sequence"/>
</dbReference>
<feature type="domain" description="Peptidase M48" evidence="9">
    <location>
        <begin position="76"/>
        <end position="258"/>
    </location>
</feature>
<keyword evidence="4" id="KW-0378">Hydrolase</keyword>
<dbReference type="InterPro" id="IPR011990">
    <property type="entry name" value="TPR-like_helical_dom_sf"/>
</dbReference>
<sequence length="513" mass="56422">MIIAMKPRALLSLLLSASLLCSPLAAQADALALPDLGDASQTTLSPQAEQKLGRQIMAMIRESGEMLDDPEVELYLNQLGRRLSSASPELGQNFQFFPMLDPQINAFALPGGYIGVHTGLIYTAQSESELASVIGHEMAHVVQHHIARSMVQQGNNQLLAIAGLLVAILAASVSKNSQVSAAAVNAGTGMAIQNQLTFSREFEREADNIGMQILSRAGFDARAMPMFFERMQRVNRVNDNQALAFLRTHPVTGERISAGQDRAAQLPVKLVADSPAFLLVREKARVLQLGPMEAVKFYQHALAQRQFNNEAAIWYGLAVAKLKLGDANGAQSALNEASQRMGPQPMLLSFAGAIRLHQRDYPGARALFRDAVRRYPDARYLAYGEVDAAQAQGDAAGVAALLKPLSVRYASDPELWQRVARQYADHDRLRYHQALGNAYYLQNKPSAALEQYQLASQAPGEDFYVRSSIEARIRELQTQLDEARKENGGKPLPRERWRDSMQHDHAPLSSHAH</sequence>
<evidence type="ECO:0000256" key="7">
    <source>
        <dbReference type="SAM" id="MobiDB-lite"/>
    </source>
</evidence>
<keyword evidence="8" id="KW-0732">Signal</keyword>
<dbReference type="InterPro" id="IPR001915">
    <property type="entry name" value="Peptidase_M48"/>
</dbReference>
<feature type="compositionally biased region" description="Basic and acidic residues" evidence="7">
    <location>
        <begin position="481"/>
        <end position="506"/>
    </location>
</feature>
<evidence type="ECO:0000256" key="3">
    <source>
        <dbReference type="ARBA" id="ARBA00022723"/>
    </source>
</evidence>
<dbReference type="PANTHER" id="PTHR22726">
    <property type="entry name" value="METALLOENDOPEPTIDASE OMA1"/>
    <property type="match status" value="1"/>
</dbReference>
<keyword evidence="11" id="KW-1185">Reference proteome</keyword>
<dbReference type="GO" id="GO:0004222">
    <property type="term" value="F:metalloendopeptidase activity"/>
    <property type="evidence" value="ECO:0007669"/>
    <property type="project" value="InterPro"/>
</dbReference>
<evidence type="ECO:0000256" key="1">
    <source>
        <dbReference type="ARBA" id="ARBA00001947"/>
    </source>
</evidence>
<reference evidence="10 11" key="1">
    <citation type="submission" date="2018-05" db="EMBL/GenBank/DDBJ databases">
        <title>Genomic Encyclopedia of Type Strains, Phase IV (KMG-IV): sequencing the most valuable type-strain genomes for metagenomic binning, comparative biology and taxonomic classification.</title>
        <authorList>
            <person name="Goeker M."/>
        </authorList>
    </citation>
    <scope>NUCLEOTIDE SEQUENCE [LARGE SCALE GENOMIC DNA]</scope>
    <source>
        <strain evidence="10 11">DSM 29661</strain>
    </source>
</reference>
<evidence type="ECO:0000256" key="6">
    <source>
        <dbReference type="ARBA" id="ARBA00023049"/>
    </source>
</evidence>
<dbReference type="Pfam" id="PF01435">
    <property type="entry name" value="Peptidase_M48"/>
    <property type="match status" value="1"/>
</dbReference>
<comment type="cofactor">
    <cofactor evidence="1">
        <name>Zn(2+)</name>
        <dbReference type="ChEBI" id="CHEBI:29105"/>
    </cofactor>
</comment>
<dbReference type="EMBL" id="QJKI01000003">
    <property type="protein sequence ID" value="PXX80829.1"/>
    <property type="molecule type" value="Genomic_DNA"/>
</dbReference>
<dbReference type="GO" id="GO:0016020">
    <property type="term" value="C:membrane"/>
    <property type="evidence" value="ECO:0007669"/>
    <property type="project" value="TreeGrafter"/>
</dbReference>
<keyword evidence="3" id="KW-0479">Metal-binding</keyword>
<evidence type="ECO:0000256" key="4">
    <source>
        <dbReference type="ARBA" id="ARBA00022801"/>
    </source>
</evidence>
<feature type="region of interest" description="Disordered" evidence="7">
    <location>
        <begin position="481"/>
        <end position="513"/>
    </location>
</feature>
<organism evidence="10 11">
    <name type="scientific">Rivihabitans pingtungensis</name>
    <dbReference type="NCBI Taxonomy" id="1054498"/>
    <lineage>
        <taxon>Bacteria</taxon>
        <taxon>Pseudomonadati</taxon>
        <taxon>Pseudomonadota</taxon>
        <taxon>Betaproteobacteria</taxon>
        <taxon>Neisseriales</taxon>
        <taxon>Aquaspirillaceae</taxon>
        <taxon>Rivihabitans</taxon>
    </lineage>
</organism>